<accession>A0A327VY19</accession>
<feature type="domain" description="Histidine kinase" evidence="8">
    <location>
        <begin position="259"/>
        <end position="477"/>
    </location>
</feature>
<dbReference type="FunFam" id="3.30.565.10:FF:000006">
    <property type="entry name" value="Sensor histidine kinase WalK"/>
    <property type="match status" value="1"/>
</dbReference>
<evidence type="ECO:0000256" key="2">
    <source>
        <dbReference type="ARBA" id="ARBA00012438"/>
    </source>
</evidence>
<evidence type="ECO:0000256" key="6">
    <source>
        <dbReference type="ARBA" id="ARBA00023012"/>
    </source>
</evidence>
<protein>
    <recommendedName>
        <fullName evidence="2">histidine kinase</fullName>
        <ecNumber evidence="2">2.7.13.3</ecNumber>
    </recommendedName>
</protein>
<keyword evidence="4" id="KW-0808">Transferase</keyword>
<dbReference type="Proteomes" id="UP000249819">
    <property type="component" value="Unassembled WGS sequence"/>
</dbReference>
<evidence type="ECO:0000256" key="5">
    <source>
        <dbReference type="ARBA" id="ARBA00022777"/>
    </source>
</evidence>
<organism evidence="9 10">
    <name type="scientific">Chitinophaga dinghuensis</name>
    <dbReference type="NCBI Taxonomy" id="1539050"/>
    <lineage>
        <taxon>Bacteria</taxon>
        <taxon>Pseudomonadati</taxon>
        <taxon>Bacteroidota</taxon>
        <taxon>Chitinophagia</taxon>
        <taxon>Chitinophagales</taxon>
        <taxon>Chitinophagaceae</taxon>
        <taxon>Chitinophaga</taxon>
    </lineage>
</organism>
<sequence length="477" mass="54184">MDKLIRRIWWIVVPTALCVLTFQLYWLRTSYVSQEKSFAQVATDALQKAHDLTLVESVKQINPGGKKDSSGRIKLSSSIRFKNEDKGMVDSLLKATGHQSGIRVISSFSNKGIDKDSNAVLEKEIKTEGSNVDYTRLLANVLAMSDLIEIDTARLAKNYKKELESRQITLPFRISGSLGDLVMEYPAGYVAIPVVRQGRTILLTAQFENVSNLLLVKILWPILLSFFLVLLIIGCIWILWRIIIRQKRLEEMKNDFISNITHELKTPVAILRATNEALLSFGGMNDAEKTERYLRLGQDEIHKLQGLIENIMSMTKLEHGQEEFAETKEEIVLPTFLQSFITRFTGLPGVQITLDIQIQNDRLESYPDTLKTIFSNLLDNAIKYTTTAEKPVLLQVREDQQQYTFYIIDKGIGIDKHHLPYIFDKFYRVPQGNIHEVKGHGLGLSQVRKLVERLNGSIQAESTPGKGTTFTIQLKKS</sequence>
<evidence type="ECO:0000259" key="8">
    <source>
        <dbReference type="PROSITE" id="PS50109"/>
    </source>
</evidence>
<dbReference type="InterPro" id="IPR036890">
    <property type="entry name" value="HATPase_C_sf"/>
</dbReference>
<dbReference type="Pfam" id="PF00512">
    <property type="entry name" value="HisKA"/>
    <property type="match status" value="1"/>
</dbReference>
<feature type="transmembrane region" description="Helical" evidence="7">
    <location>
        <begin position="7"/>
        <end position="27"/>
    </location>
</feature>
<dbReference type="InterPro" id="IPR005467">
    <property type="entry name" value="His_kinase_dom"/>
</dbReference>
<dbReference type="EMBL" id="QLMA01000004">
    <property type="protein sequence ID" value="RAJ81887.1"/>
    <property type="molecule type" value="Genomic_DNA"/>
</dbReference>
<keyword evidence="5 9" id="KW-0418">Kinase</keyword>
<dbReference type="Gene3D" id="3.30.565.10">
    <property type="entry name" value="Histidine kinase-like ATPase, C-terminal domain"/>
    <property type="match status" value="1"/>
</dbReference>
<keyword evidence="3" id="KW-0597">Phosphoprotein</keyword>
<dbReference type="Pfam" id="PF02518">
    <property type="entry name" value="HATPase_c"/>
    <property type="match status" value="1"/>
</dbReference>
<dbReference type="GO" id="GO:0016036">
    <property type="term" value="P:cellular response to phosphate starvation"/>
    <property type="evidence" value="ECO:0007669"/>
    <property type="project" value="TreeGrafter"/>
</dbReference>
<dbReference type="AlphaFoldDB" id="A0A327VY19"/>
<keyword evidence="10" id="KW-1185">Reference proteome</keyword>
<dbReference type="InterPro" id="IPR004358">
    <property type="entry name" value="Sig_transdc_His_kin-like_C"/>
</dbReference>
<dbReference type="OrthoDB" id="921707at2"/>
<evidence type="ECO:0000256" key="7">
    <source>
        <dbReference type="SAM" id="Phobius"/>
    </source>
</evidence>
<dbReference type="InterPro" id="IPR050351">
    <property type="entry name" value="BphY/WalK/GraS-like"/>
</dbReference>
<dbReference type="Gene3D" id="1.10.287.130">
    <property type="match status" value="1"/>
</dbReference>
<evidence type="ECO:0000313" key="10">
    <source>
        <dbReference type="Proteomes" id="UP000249819"/>
    </source>
</evidence>
<dbReference type="GO" id="GO:0004721">
    <property type="term" value="F:phosphoprotein phosphatase activity"/>
    <property type="evidence" value="ECO:0007669"/>
    <property type="project" value="TreeGrafter"/>
</dbReference>
<dbReference type="PANTHER" id="PTHR45453:SF1">
    <property type="entry name" value="PHOSPHATE REGULON SENSOR PROTEIN PHOR"/>
    <property type="match status" value="1"/>
</dbReference>
<gene>
    <name evidence="9" type="ORF">CLV59_104112</name>
</gene>
<keyword evidence="7" id="KW-0812">Transmembrane</keyword>
<feature type="transmembrane region" description="Helical" evidence="7">
    <location>
        <begin position="218"/>
        <end position="243"/>
    </location>
</feature>
<dbReference type="SUPFAM" id="SSF55874">
    <property type="entry name" value="ATPase domain of HSP90 chaperone/DNA topoisomerase II/histidine kinase"/>
    <property type="match status" value="1"/>
</dbReference>
<dbReference type="RefSeq" id="WP_111592451.1">
    <property type="nucleotide sequence ID" value="NZ_QLMA01000004.1"/>
</dbReference>
<dbReference type="PRINTS" id="PR00344">
    <property type="entry name" value="BCTRLSENSOR"/>
</dbReference>
<dbReference type="CDD" id="cd00082">
    <property type="entry name" value="HisKA"/>
    <property type="match status" value="1"/>
</dbReference>
<keyword evidence="7" id="KW-1133">Transmembrane helix</keyword>
<evidence type="ECO:0000313" key="9">
    <source>
        <dbReference type="EMBL" id="RAJ81887.1"/>
    </source>
</evidence>
<dbReference type="GO" id="GO:0005886">
    <property type="term" value="C:plasma membrane"/>
    <property type="evidence" value="ECO:0007669"/>
    <property type="project" value="TreeGrafter"/>
</dbReference>
<dbReference type="SMART" id="SM00387">
    <property type="entry name" value="HATPase_c"/>
    <property type="match status" value="1"/>
</dbReference>
<dbReference type="PROSITE" id="PS50109">
    <property type="entry name" value="HIS_KIN"/>
    <property type="match status" value="1"/>
</dbReference>
<dbReference type="SMART" id="SM00388">
    <property type="entry name" value="HisKA"/>
    <property type="match status" value="1"/>
</dbReference>
<dbReference type="EC" id="2.7.13.3" evidence="2"/>
<keyword evidence="7" id="KW-0472">Membrane</keyword>
<comment type="catalytic activity">
    <reaction evidence="1">
        <text>ATP + protein L-histidine = ADP + protein N-phospho-L-histidine.</text>
        <dbReference type="EC" id="2.7.13.3"/>
    </reaction>
</comment>
<comment type="caution">
    <text evidence="9">The sequence shown here is derived from an EMBL/GenBank/DDBJ whole genome shotgun (WGS) entry which is preliminary data.</text>
</comment>
<proteinExistence type="predicted"/>
<evidence type="ECO:0000256" key="3">
    <source>
        <dbReference type="ARBA" id="ARBA00022553"/>
    </source>
</evidence>
<dbReference type="InterPro" id="IPR003661">
    <property type="entry name" value="HisK_dim/P_dom"/>
</dbReference>
<evidence type="ECO:0000256" key="4">
    <source>
        <dbReference type="ARBA" id="ARBA00022679"/>
    </source>
</evidence>
<name>A0A327VY19_9BACT</name>
<dbReference type="PANTHER" id="PTHR45453">
    <property type="entry name" value="PHOSPHATE REGULON SENSOR PROTEIN PHOR"/>
    <property type="match status" value="1"/>
</dbReference>
<keyword evidence="6" id="KW-0902">Two-component regulatory system</keyword>
<dbReference type="GO" id="GO:0000155">
    <property type="term" value="F:phosphorelay sensor kinase activity"/>
    <property type="evidence" value="ECO:0007669"/>
    <property type="project" value="InterPro"/>
</dbReference>
<dbReference type="InterPro" id="IPR003594">
    <property type="entry name" value="HATPase_dom"/>
</dbReference>
<evidence type="ECO:0000256" key="1">
    <source>
        <dbReference type="ARBA" id="ARBA00000085"/>
    </source>
</evidence>
<reference evidence="9 10" key="1">
    <citation type="submission" date="2018-06" db="EMBL/GenBank/DDBJ databases">
        <title>Genomic Encyclopedia of Archaeal and Bacterial Type Strains, Phase II (KMG-II): from individual species to whole genera.</title>
        <authorList>
            <person name="Goeker M."/>
        </authorList>
    </citation>
    <scope>NUCLEOTIDE SEQUENCE [LARGE SCALE GENOMIC DNA]</scope>
    <source>
        <strain evidence="9 10">DSM 29821</strain>
    </source>
</reference>
<dbReference type="SUPFAM" id="SSF47384">
    <property type="entry name" value="Homodimeric domain of signal transducing histidine kinase"/>
    <property type="match status" value="1"/>
</dbReference>
<dbReference type="InterPro" id="IPR036097">
    <property type="entry name" value="HisK_dim/P_sf"/>
</dbReference>